<feature type="non-terminal residue" evidence="1">
    <location>
        <position position="1"/>
    </location>
</feature>
<dbReference type="AlphaFoldDB" id="A0A660SPY0"/>
<dbReference type="Proteomes" id="UP000271125">
    <property type="component" value="Unassembled WGS sequence"/>
</dbReference>
<proteinExistence type="predicted"/>
<evidence type="ECO:0000313" key="1">
    <source>
        <dbReference type="EMBL" id="RKX72136.1"/>
    </source>
</evidence>
<sequence length="160" mass="18678">PKTEKYDCLKREEQGLMDELNRLKLKIDSLTPKKNDKITKYSLEMIKSELKLDSIRIWESDMSVRLEVDEGRIFDKGKGVPTERGEKTLYKLLSNVSRIGGDINIEVLLGKNQKDYEIKIKRAIEIMNRLIKNHNKDKENVKISIYRTQKGLEGINIELE</sequence>
<accession>A0A660SPY0</accession>
<name>A0A660SPY0_UNCT6</name>
<reference evidence="1 2" key="1">
    <citation type="submission" date="2018-06" db="EMBL/GenBank/DDBJ databases">
        <title>Extensive metabolic versatility and redundancy in microbially diverse, dynamic hydrothermal sediments.</title>
        <authorList>
            <person name="Dombrowski N."/>
            <person name="Teske A."/>
            <person name="Baker B.J."/>
        </authorList>
    </citation>
    <scope>NUCLEOTIDE SEQUENCE [LARGE SCALE GENOMIC DNA]</scope>
    <source>
        <strain evidence="1">B10_G13</strain>
    </source>
</reference>
<dbReference type="EMBL" id="QNBD01000046">
    <property type="protein sequence ID" value="RKX72136.1"/>
    <property type="molecule type" value="Genomic_DNA"/>
</dbReference>
<gene>
    <name evidence="1" type="ORF">DRP43_01430</name>
</gene>
<evidence type="ECO:0000313" key="2">
    <source>
        <dbReference type="Proteomes" id="UP000271125"/>
    </source>
</evidence>
<comment type="caution">
    <text evidence="1">The sequence shown here is derived from an EMBL/GenBank/DDBJ whole genome shotgun (WGS) entry which is preliminary data.</text>
</comment>
<protein>
    <submittedName>
        <fullName evidence="1">Uncharacterized protein</fullName>
    </submittedName>
</protein>
<organism evidence="1 2">
    <name type="scientific">candidate division TA06 bacterium</name>
    <dbReference type="NCBI Taxonomy" id="2250710"/>
    <lineage>
        <taxon>Bacteria</taxon>
        <taxon>Bacteria division TA06</taxon>
    </lineage>
</organism>